<dbReference type="Proteomes" id="UP000027192">
    <property type="component" value="Unassembled WGS sequence"/>
</dbReference>
<reference evidence="2 3" key="1">
    <citation type="submission" date="2014-04" db="EMBL/GenBank/DDBJ databases">
        <title>Draft genome sequence of Photobacterium halotolerans S2753: a solonamide, ngercheumicin and holomycin producer.</title>
        <authorList>
            <person name="Machado H.R."/>
            <person name="Gram L."/>
        </authorList>
    </citation>
    <scope>NUCLEOTIDE SEQUENCE [LARGE SCALE GENOMIC DNA]</scope>
    <source>
        <strain evidence="2 3">S2753</strain>
    </source>
</reference>
<evidence type="ECO:0000313" key="3">
    <source>
        <dbReference type="Proteomes" id="UP000027192"/>
    </source>
</evidence>
<gene>
    <name evidence="2" type="ORF">EA58_14365</name>
</gene>
<accession>A0A066RP82</accession>
<protein>
    <recommendedName>
        <fullName evidence="4">Porin</fullName>
    </recommendedName>
</protein>
<feature type="chain" id="PRO_5001625846" description="Porin" evidence="1">
    <location>
        <begin position="22"/>
        <end position="306"/>
    </location>
</feature>
<evidence type="ECO:0000313" key="2">
    <source>
        <dbReference type="EMBL" id="KDM90936.1"/>
    </source>
</evidence>
<keyword evidence="1" id="KW-0732">Signal</keyword>
<evidence type="ECO:0000256" key="1">
    <source>
        <dbReference type="SAM" id="SignalP"/>
    </source>
</evidence>
<sequence>MKTKNTAVTVAASLLSISAIAATSPSPEIFDEVMAQTVGQYSLGGTTMNYMVSGQLIYGYGFDGLDSGFHHSHLDLSTSTSIRHGIDVTFNTGVRDIYDLRDDDYETKADVSLKLSKDNHDLKVGYDKNIANKILGNKMKMNGDTSLSKNAIGQKFSGYDAFVEYNYAVQNYILITSADFDGNLYSGLSVYANDFDVKIHVFEHQDDFNVFFDVGTVIGEQIKTSLGFGLNQEKLSFIADGSYFVTDTLNLYGNVLGDEDYSTATVGAEYVYGSFAAYAEGVVALTSPKVSGQSQDGVLLGAKFMF</sequence>
<comment type="caution">
    <text evidence="2">The sequence shown here is derived from an EMBL/GenBank/DDBJ whole genome shotgun (WGS) entry which is preliminary data.</text>
</comment>
<dbReference type="EMBL" id="JMIB01000027">
    <property type="protein sequence ID" value="KDM90936.1"/>
    <property type="molecule type" value="Genomic_DNA"/>
</dbReference>
<evidence type="ECO:0008006" key="4">
    <source>
        <dbReference type="Google" id="ProtNLM"/>
    </source>
</evidence>
<name>A0A066RP82_9GAMM</name>
<dbReference type="STRING" id="1654360.EA58_14365"/>
<keyword evidence="3" id="KW-1185">Reference proteome</keyword>
<dbReference type="AlphaFoldDB" id="A0A066RP82"/>
<proteinExistence type="predicted"/>
<feature type="signal peptide" evidence="1">
    <location>
        <begin position="1"/>
        <end position="21"/>
    </location>
</feature>
<organism evidence="2 3">
    <name type="scientific">Photobacterium galatheae</name>
    <dbReference type="NCBI Taxonomy" id="1654360"/>
    <lineage>
        <taxon>Bacteria</taxon>
        <taxon>Pseudomonadati</taxon>
        <taxon>Pseudomonadota</taxon>
        <taxon>Gammaproteobacteria</taxon>
        <taxon>Vibrionales</taxon>
        <taxon>Vibrionaceae</taxon>
        <taxon>Photobacterium</taxon>
    </lineage>
</organism>